<organism evidence="5 6">
    <name type="scientific">Oedothorax gibbosus</name>
    <dbReference type="NCBI Taxonomy" id="931172"/>
    <lineage>
        <taxon>Eukaryota</taxon>
        <taxon>Metazoa</taxon>
        <taxon>Ecdysozoa</taxon>
        <taxon>Arthropoda</taxon>
        <taxon>Chelicerata</taxon>
        <taxon>Arachnida</taxon>
        <taxon>Araneae</taxon>
        <taxon>Araneomorphae</taxon>
        <taxon>Entelegynae</taxon>
        <taxon>Araneoidea</taxon>
        <taxon>Linyphiidae</taxon>
        <taxon>Erigoninae</taxon>
        <taxon>Oedothorax</taxon>
    </lineage>
</organism>
<accession>A0AAV6VQX5</accession>
<dbReference type="Gene3D" id="1.25.40.10">
    <property type="entry name" value="Tetratricopeptide repeat domain"/>
    <property type="match status" value="1"/>
</dbReference>
<dbReference type="GO" id="GO:0030544">
    <property type="term" value="F:Hsp70 protein binding"/>
    <property type="evidence" value="ECO:0007669"/>
    <property type="project" value="TreeGrafter"/>
</dbReference>
<dbReference type="Pfam" id="PF18972">
    <property type="entry name" value="Wheel"/>
    <property type="match status" value="1"/>
</dbReference>
<dbReference type="GO" id="GO:0051879">
    <property type="term" value="F:Hsp90 protein binding"/>
    <property type="evidence" value="ECO:0007669"/>
    <property type="project" value="InterPro"/>
</dbReference>
<comment type="similarity">
    <text evidence="3">Belongs to the TTC4 family.</text>
</comment>
<dbReference type="InterPro" id="IPR011990">
    <property type="entry name" value="TPR-like_helical_dom_sf"/>
</dbReference>
<name>A0AAV6VQX5_9ARAC</name>
<keyword evidence="6" id="KW-1185">Reference proteome</keyword>
<dbReference type="SUPFAM" id="SSF48452">
    <property type="entry name" value="TPR-like"/>
    <property type="match status" value="1"/>
</dbReference>
<dbReference type="PANTHER" id="PTHR46035">
    <property type="entry name" value="TETRATRICOPEPTIDE REPEAT PROTEIN 4"/>
    <property type="match status" value="1"/>
</dbReference>
<feature type="domain" description="Cns1/TTC4 wheel" evidence="4">
    <location>
        <begin position="261"/>
        <end position="358"/>
    </location>
</feature>
<dbReference type="GO" id="GO:0005634">
    <property type="term" value="C:nucleus"/>
    <property type="evidence" value="ECO:0007669"/>
    <property type="project" value="TreeGrafter"/>
</dbReference>
<evidence type="ECO:0000256" key="3">
    <source>
        <dbReference type="ARBA" id="ARBA00023602"/>
    </source>
</evidence>
<dbReference type="SMART" id="SM00028">
    <property type="entry name" value="TPR"/>
    <property type="match status" value="3"/>
</dbReference>
<proteinExistence type="inferred from homology"/>
<dbReference type="AlphaFoldDB" id="A0AAV6VQX5"/>
<dbReference type="InterPro" id="IPR044059">
    <property type="entry name" value="Csn1/TTC4_wheel"/>
</dbReference>
<dbReference type="PANTHER" id="PTHR46035:SF1">
    <property type="entry name" value="TETRATRICOPEPTIDE REPEAT PROTEIN 4"/>
    <property type="match status" value="1"/>
</dbReference>
<dbReference type="GO" id="GO:0006457">
    <property type="term" value="P:protein folding"/>
    <property type="evidence" value="ECO:0007669"/>
    <property type="project" value="TreeGrafter"/>
</dbReference>
<gene>
    <name evidence="5" type="ORF">JTE90_022191</name>
</gene>
<dbReference type="CDD" id="cd21380">
    <property type="entry name" value="CTWD_Cns1"/>
    <property type="match status" value="1"/>
</dbReference>
<dbReference type="Proteomes" id="UP000827092">
    <property type="component" value="Unassembled WGS sequence"/>
</dbReference>
<evidence type="ECO:0000256" key="1">
    <source>
        <dbReference type="ARBA" id="ARBA00022737"/>
    </source>
</evidence>
<evidence type="ECO:0000259" key="4">
    <source>
        <dbReference type="Pfam" id="PF18972"/>
    </source>
</evidence>
<comment type="caution">
    <text evidence="5">The sequence shown here is derived from an EMBL/GenBank/DDBJ whole genome shotgun (WGS) entry which is preliminary data.</text>
</comment>
<evidence type="ECO:0000313" key="6">
    <source>
        <dbReference type="Proteomes" id="UP000827092"/>
    </source>
</evidence>
<dbReference type="InterPro" id="IPR019734">
    <property type="entry name" value="TPR_rpt"/>
</dbReference>
<keyword evidence="2" id="KW-0802">TPR repeat</keyword>
<sequence length="373" mass="43670">MERSKLVEKLNKDVSDFLAQLQPKPYEDGWPEDKWEQEMEKHPAFMSKQVEDADDLPPLVEALRQLKYDPDENSPSELAIAFKEDGNVHFKHKKYRWAVDCYNKGLEVEGASAEIRAQLYANRATSQYHIGNYQKALRDSVEAKKLKPDYLKAYLRGVMCCLQLHEYSDAITWCNEGLKVEPDDTTLADMKRRAEEQKKTADRNRRKAIVQEAKKQKEFEHLKKIIQERGIHLADDKLDQCEVKPVHPALANARVHLDGDKLVWPVVFMYPEYGTTDYIQEFHEDSRFMDHLNVMFNSNNPPNWDKCRQYVAENLQVYFSDNEYIVPIEKTKTLKEALTHSRYKVHGGTPHFFITVSQSKFDRAFRKRNLVAK</sequence>
<protein>
    <recommendedName>
        <fullName evidence="4">Cns1/TTC4 wheel domain-containing protein</fullName>
    </recommendedName>
</protein>
<evidence type="ECO:0000256" key="2">
    <source>
        <dbReference type="ARBA" id="ARBA00022803"/>
    </source>
</evidence>
<dbReference type="GO" id="GO:0005829">
    <property type="term" value="C:cytosol"/>
    <property type="evidence" value="ECO:0007669"/>
    <property type="project" value="TreeGrafter"/>
</dbReference>
<reference evidence="5 6" key="1">
    <citation type="journal article" date="2022" name="Nat. Ecol. Evol.">
        <title>A masculinizing supergene underlies an exaggerated male reproductive morph in a spider.</title>
        <authorList>
            <person name="Hendrickx F."/>
            <person name="De Corte Z."/>
            <person name="Sonet G."/>
            <person name="Van Belleghem S.M."/>
            <person name="Kostlbacher S."/>
            <person name="Vangestel C."/>
        </authorList>
    </citation>
    <scope>NUCLEOTIDE SEQUENCE [LARGE SCALE GENOMIC DNA]</scope>
    <source>
        <strain evidence="5">W744_W776</strain>
    </source>
</reference>
<keyword evidence="1" id="KW-0677">Repeat</keyword>
<dbReference type="EMBL" id="JAFNEN010000040">
    <property type="protein sequence ID" value="KAG8198456.1"/>
    <property type="molecule type" value="Genomic_DNA"/>
</dbReference>
<evidence type="ECO:0000313" key="5">
    <source>
        <dbReference type="EMBL" id="KAG8198456.1"/>
    </source>
</evidence>